<feature type="binding site" evidence="3">
    <location>
        <begin position="68"/>
        <end position="70"/>
    </location>
    <ligand>
        <name>substrate</name>
    </ligand>
</feature>
<comment type="similarity">
    <text evidence="1">Belongs to the peptidase M38 family.</text>
</comment>
<dbReference type="PANTHER" id="PTHR11647">
    <property type="entry name" value="HYDRANTOINASE/DIHYDROPYRIMIDINASE FAMILY MEMBER"/>
    <property type="match status" value="1"/>
</dbReference>
<sequence length="390" mass="40887">MFKLIKKVEMYCPDKLGKGDILLAGDKIAWVGESFPGKDLPDLEVIDGTGKIAVPGFVDGHVHIAGGGGEGGFSTRTPAVVLSDLIEAGVTSVIGVLGTDSTCRYPGELLAKARSLREEGLSAWALTGSYAIPVKTLTGSVQDDLVLIDLFVGVGEVAISDHRSSQPTLDELNKLAASAHVGGMIGGKSGVINVHLGDGPSMLSPIKAIVETTELGLGQFLPTHVNRNPELFQDCIDYALSGGMVDLTTSTTPQFLEEGEVKCSQGLRRLLDSGVSVERITFSSDGQGSLPSFDSTGAFTGLSIGTSRSLFPEVRDSVLVEGIPLETAIQVITTTPASVYRLPRKGRIAKGYDGDLVLLEKGDLSISSVFAMGKTVVQGGRAVVKGRFEP</sequence>
<dbReference type="Gene3D" id="3.20.20.140">
    <property type="entry name" value="Metal-dependent hydrolases"/>
    <property type="match status" value="1"/>
</dbReference>
<feature type="binding site" evidence="4">
    <location>
        <position position="195"/>
    </location>
    <ligand>
        <name>Zn(2+)</name>
        <dbReference type="ChEBI" id="CHEBI:29105"/>
        <label>2</label>
        <note>catalytic</note>
    </ligand>
</feature>
<keyword evidence="1" id="KW-0645">Protease</keyword>
<keyword evidence="1 4" id="KW-0479">Metal-binding</keyword>
<dbReference type="PIRSF" id="PIRSF001238">
    <property type="entry name" value="IadA"/>
    <property type="match status" value="1"/>
</dbReference>
<keyword evidence="1 4" id="KW-0862">Zinc</keyword>
<keyword evidence="1" id="KW-0482">Metalloprotease</keyword>
<dbReference type="Proteomes" id="UP000193355">
    <property type="component" value="Unassembled WGS sequence"/>
</dbReference>
<name>A0A1X7J4S0_9BACT</name>
<feature type="binding site" evidence="3">
    <location>
        <position position="289"/>
    </location>
    <ligand>
        <name>substrate</name>
    </ligand>
</feature>
<dbReference type="AlphaFoldDB" id="A0A1X7J4S0"/>
<evidence type="ECO:0000313" key="6">
    <source>
        <dbReference type="EMBL" id="SMG22605.1"/>
    </source>
</evidence>
<dbReference type="GO" id="GO:0008237">
    <property type="term" value="F:metallopeptidase activity"/>
    <property type="evidence" value="ECO:0007669"/>
    <property type="project" value="UniProtKB-KW"/>
</dbReference>
<dbReference type="InterPro" id="IPR050378">
    <property type="entry name" value="Metallo-dep_Hydrolases_sf"/>
</dbReference>
<dbReference type="OrthoDB" id="9775607at2"/>
<proteinExistence type="inferred from homology"/>
<feature type="binding site" evidence="4">
    <location>
        <position position="224"/>
    </location>
    <ligand>
        <name>Zn(2+)</name>
        <dbReference type="ChEBI" id="CHEBI:29105"/>
        <label>2</label>
        <note>catalytic</note>
    </ligand>
</feature>
<dbReference type="GO" id="GO:0005737">
    <property type="term" value="C:cytoplasm"/>
    <property type="evidence" value="ECO:0007669"/>
    <property type="project" value="UniProtKB-SubCell"/>
</dbReference>
<evidence type="ECO:0000313" key="7">
    <source>
        <dbReference type="Proteomes" id="UP000193355"/>
    </source>
</evidence>
<dbReference type="EC" id="3.4.19.-" evidence="1"/>
<reference evidence="7" key="1">
    <citation type="submission" date="2017-04" db="EMBL/GenBank/DDBJ databases">
        <authorList>
            <person name="Varghese N."/>
            <person name="Submissions S."/>
        </authorList>
    </citation>
    <scope>NUCLEOTIDE SEQUENCE [LARGE SCALE GENOMIC DNA]</scope>
    <source>
        <strain evidence="7">USBA 82</strain>
    </source>
</reference>
<dbReference type="STRING" id="561720.SAMN06275492_10846"/>
<comment type="cofactor">
    <cofactor evidence="1 4">
        <name>Zn(2+)</name>
        <dbReference type="ChEBI" id="CHEBI:29105"/>
    </cofactor>
    <text evidence="1 4">Binds 2 Zn(2+) ions per subunit.</text>
</comment>
<evidence type="ECO:0000256" key="4">
    <source>
        <dbReference type="PIRSR" id="PIRSR001238-3"/>
    </source>
</evidence>
<dbReference type="InterPro" id="IPR011059">
    <property type="entry name" value="Metal-dep_hydrolase_composite"/>
</dbReference>
<dbReference type="RefSeq" id="WP_085544190.1">
    <property type="nucleotide sequence ID" value="NZ_FXBB01000008.1"/>
</dbReference>
<dbReference type="Gene3D" id="2.30.40.10">
    <property type="entry name" value="Urease, subunit C, domain 1"/>
    <property type="match status" value="1"/>
</dbReference>
<accession>A0A1X7J4S0</accession>
<keyword evidence="7" id="KW-1185">Reference proteome</keyword>
<evidence type="ECO:0000256" key="3">
    <source>
        <dbReference type="PIRSR" id="PIRSR001238-2"/>
    </source>
</evidence>
<dbReference type="PANTHER" id="PTHR11647:SF1">
    <property type="entry name" value="COLLAPSIN RESPONSE MEDIATOR PROTEIN"/>
    <property type="match status" value="1"/>
</dbReference>
<dbReference type="GO" id="GO:0006508">
    <property type="term" value="P:proteolysis"/>
    <property type="evidence" value="ECO:0007669"/>
    <property type="project" value="UniProtKB-KW"/>
</dbReference>
<feature type="binding site" evidence="4">
    <location>
        <position position="285"/>
    </location>
    <ligand>
        <name>Zn(2+)</name>
        <dbReference type="ChEBI" id="CHEBI:29105"/>
        <label>1</label>
        <note>catalytic</note>
    </ligand>
</feature>
<dbReference type="GO" id="GO:0016810">
    <property type="term" value="F:hydrolase activity, acting on carbon-nitrogen (but not peptide) bonds"/>
    <property type="evidence" value="ECO:0007669"/>
    <property type="project" value="InterPro"/>
</dbReference>
<feature type="binding site" evidence="3">
    <location>
        <position position="130"/>
    </location>
    <ligand>
        <name>substrate</name>
    </ligand>
</feature>
<feature type="domain" description="Amidohydrolase-related" evidence="5">
    <location>
        <begin position="52"/>
        <end position="376"/>
    </location>
</feature>
<protein>
    <recommendedName>
        <fullName evidence="1">Isoaspartyl dipeptidase</fullName>
        <ecNumber evidence="1">3.4.19.-</ecNumber>
    </recommendedName>
</protein>
<dbReference type="SUPFAM" id="SSF51338">
    <property type="entry name" value="Composite domain of metallo-dependent hydrolases"/>
    <property type="match status" value="1"/>
</dbReference>
<dbReference type="InterPro" id="IPR006680">
    <property type="entry name" value="Amidohydro-rel"/>
</dbReference>
<gene>
    <name evidence="6" type="ORF">SAMN06275492_10846</name>
</gene>
<dbReference type="GO" id="GO:0046872">
    <property type="term" value="F:metal ion binding"/>
    <property type="evidence" value="ECO:0007669"/>
    <property type="project" value="UniProtKB-KW"/>
</dbReference>
<feature type="binding site" evidence="4">
    <location>
        <position position="61"/>
    </location>
    <ligand>
        <name>Zn(2+)</name>
        <dbReference type="ChEBI" id="CHEBI:29105"/>
        <label>1</label>
        <note>catalytic</note>
    </ligand>
</feature>
<comment type="subcellular location">
    <subcellularLocation>
        <location evidence="1">Cytoplasm</location>
    </subcellularLocation>
</comment>
<evidence type="ECO:0000256" key="1">
    <source>
        <dbReference type="PIRNR" id="PIRNR001238"/>
    </source>
</evidence>
<feature type="binding site" evidence="3">
    <location>
        <position position="99"/>
    </location>
    <ligand>
        <name>substrate</name>
    </ligand>
</feature>
<evidence type="ECO:0000259" key="5">
    <source>
        <dbReference type="Pfam" id="PF01979"/>
    </source>
</evidence>
<dbReference type="EMBL" id="FXBB01000008">
    <property type="protein sequence ID" value="SMG22605.1"/>
    <property type="molecule type" value="Genomic_DNA"/>
</dbReference>
<dbReference type="GO" id="GO:0008798">
    <property type="term" value="F:beta-aspartyl-peptidase activity"/>
    <property type="evidence" value="ECO:0007669"/>
    <property type="project" value="InterPro"/>
</dbReference>
<keyword evidence="1" id="KW-0378">Hydrolase</keyword>
<dbReference type="InterPro" id="IPR032466">
    <property type="entry name" value="Metal_Hydrolase"/>
</dbReference>
<organism evidence="6 7">
    <name type="scientific">Dethiosulfovibrio salsuginis</name>
    <dbReference type="NCBI Taxonomy" id="561720"/>
    <lineage>
        <taxon>Bacteria</taxon>
        <taxon>Thermotogati</taxon>
        <taxon>Synergistota</taxon>
        <taxon>Synergistia</taxon>
        <taxon>Synergistales</taxon>
        <taxon>Dethiosulfovibrionaceae</taxon>
        <taxon>Dethiosulfovibrio</taxon>
    </lineage>
</organism>
<feature type="active site" description="Proton acceptor" evidence="2">
    <location>
        <position position="285"/>
    </location>
</feature>
<comment type="function">
    <text evidence="1">Catalyzes the hydrolytic cleavage of a subset of L-isoaspartyl (L-beta-aspartyl) dipeptides. Used to degrade proteins damaged by L-isoaspartyl residues formation.</text>
</comment>
<feature type="binding site" evidence="4">
    <location>
        <position position="63"/>
    </location>
    <ligand>
        <name>Zn(2+)</name>
        <dbReference type="ChEBI" id="CHEBI:29105"/>
        <label>1</label>
        <note>catalytic</note>
    </ligand>
</feature>
<evidence type="ECO:0000256" key="2">
    <source>
        <dbReference type="PIRSR" id="PIRSR001238-1"/>
    </source>
</evidence>
<feature type="binding site" evidence="3">
    <location>
        <position position="163"/>
    </location>
    <ligand>
        <name>substrate</name>
    </ligand>
</feature>
<dbReference type="SUPFAM" id="SSF51556">
    <property type="entry name" value="Metallo-dependent hydrolases"/>
    <property type="match status" value="1"/>
</dbReference>
<feature type="binding site" evidence="3">
    <location>
        <position position="227"/>
    </location>
    <ligand>
        <name>substrate</name>
    </ligand>
</feature>
<dbReference type="Pfam" id="PF01979">
    <property type="entry name" value="Amidohydro_1"/>
    <property type="match status" value="1"/>
</dbReference>
<dbReference type="NCBIfam" id="TIGR01975">
    <property type="entry name" value="isoAsp_dipep"/>
    <property type="match status" value="1"/>
</dbReference>
<comment type="PTM">
    <text evidence="1">Carboxylation allows a single lysine to coordinate two zinc ions.</text>
</comment>
<dbReference type="InterPro" id="IPR010229">
    <property type="entry name" value="Pept_M38_dipep"/>
</dbReference>